<evidence type="ECO:0000256" key="1">
    <source>
        <dbReference type="SAM" id="Phobius"/>
    </source>
</evidence>
<dbReference type="AlphaFoldDB" id="A0AAD7P0J6"/>
<dbReference type="Proteomes" id="UP001215598">
    <property type="component" value="Unassembled WGS sequence"/>
</dbReference>
<proteinExistence type="predicted"/>
<keyword evidence="3" id="KW-1185">Reference proteome</keyword>
<sequence length="192" mass="21577">MAPKYLCCLPLRLGVLINSFLQFLASGAVCAFLVLLLVFNAEGKLRVNDAEVVLVPRLQEHCHRFIGAIRKKESYVGTYLNLLRLFLLIHFAVVVAFLILFFADKNEFKKLCLNNSTDPQRIDDCNKVMKSSVPAVIVAAILPLLFQTYGVHIVGAYTKKLRMRDSYAMVGEESRPLTHHAAYPFSDNSSKV</sequence>
<accession>A0AAD7P0J6</accession>
<reference evidence="2" key="1">
    <citation type="submission" date="2023-03" db="EMBL/GenBank/DDBJ databases">
        <title>Massive genome expansion in bonnet fungi (Mycena s.s.) driven by repeated elements and novel gene families across ecological guilds.</title>
        <authorList>
            <consortium name="Lawrence Berkeley National Laboratory"/>
            <person name="Harder C.B."/>
            <person name="Miyauchi S."/>
            <person name="Viragh M."/>
            <person name="Kuo A."/>
            <person name="Thoen E."/>
            <person name="Andreopoulos B."/>
            <person name="Lu D."/>
            <person name="Skrede I."/>
            <person name="Drula E."/>
            <person name="Henrissat B."/>
            <person name="Morin E."/>
            <person name="Kohler A."/>
            <person name="Barry K."/>
            <person name="LaButti K."/>
            <person name="Morin E."/>
            <person name="Salamov A."/>
            <person name="Lipzen A."/>
            <person name="Mereny Z."/>
            <person name="Hegedus B."/>
            <person name="Baldrian P."/>
            <person name="Stursova M."/>
            <person name="Weitz H."/>
            <person name="Taylor A."/>
            <person name="Grigoriev I.V."/>
            <person name="Nagy L.G."/>
            <person name="Martin F."/>
            <person name="Kauserud H."/>
        </authorList>
    </citation>
    <scope>NUCLEOTIDE SEQUENCE</scope>
    <source>
        <strain evidence="2">CBHHK182m</strain>
    </source>
</reference>
<keyword evidence="1" id="KW-0812">Transmembrane</keyword>
<feature type="transmembrane region" description="Helical" evidence="1">
    <location>
        <begin position="20"/>
        <end position="39"/>
    </location>
</feature>
<name>A0AAD7P0J6_9AGAR</name>
<evidence type="ECO:0000313" key="2">
    <source>
        <dbReference type="EMBL" id="KAJ7782788.1"/>
    </source>
</evidence>
<keyword evidence="1" id="KW-1133">Transmembrane helix</keyword>
<keyword evidence="1" id="KW-0472">Membrane</keyword>
<evidence type="ECO:0000313" key="3">
    <source>
        <dbReference type="Proteomes" id="UP001215598"/>
    </source>
</evidence>
<dbReference type="EMBL" id="JARKIB010000003">
    <property type="protein sequence ID" value="KAJ7782788.1"/>
    <property type="molecule type" value="Genomic_DNA"/>
</dbReference>
<organism evidence="2 3">
    <name type="scientific">Mycena metata</name>
    <dbReference type="NCBI Taxonomy" id="1033252"/>
    <lineage>
        <taxon>Eukaryota</taxon>
        <taxon>Fungi</taxon>
        <taxon>Dikarya</taxon>
        <taxon>Basidiomycota</taxon>
        <taxon>Agaricomycotina</taxon>
        <taxon>Agaricomycetes</taxon>
        <taxon>Agaricomycetidae</taxon>
        <taxon>Agaricales</taxon>
        <taxon>Marasmiineae</taxon>
        <taxon>Mycenaceae</taxon>
        <taxon>Mycena</taxon>
    </lineage>
</organism>
<feature type="transmembrane region" description="Helical" evidence="1">
    <location>
        <begin position="136"/>
        <end position="157"/>
    </location>
</feature>
<comment type="caution">
    <text evidence="2">The sequence shown here is derived from an EMBL/GenBank/DDBJ whole genome shotgun (WGS) entry which is preliminary data.</text>
</comment>
<gene>
    <name evidence="2" type="ORF">B0H16DRAFT_1447063</name>
</gene>
<protein>
    <submittedName>
        <fullName evidence="2">Uncharacterized protein</fullName>
    </submittedName>
</protein>
<feature type="transmembrane region" description="Helical" evidence="1">
    <location>
        <begin position="79"/>
        <end position="103"/>
    </location>
</feature>